<feature type="non-terminal residue" evidence="2">
    <location>
        <position position="396"/>
    </location>
</feature>
<reference evidence="2 3" key="1">
    <citation type="submission" date="2020-02" db="EMBL/GenBank/DDBJ databases">
        <title>Draft genome sequence of Haematococcus lacustris strain NIES-144.</title>
        <authorList>
            <person name="Morimoto D."/>
            <person name="Nakagawa S."/>
            <person name="Yoshida T."/>
            <person name="Sawayama S."/>
        </authorList>
    </citation>
    <scope>NUCLEOTIDE SEQUENCE [LARGE SCALE GENOMIC DNA]</scope>
    <source>
        <strain evidence="2 3">NIES-144</strain>
    </source>
</reference>
<feature type="compositionally biased region" description="Low complexity" evidence="1">
    <location>
        <begin position="312"/>
        <end position="324"/>
    </location>
</feature>
<comment type="caution">
    <text evidence="2">The sequence shown here is derived from an EMBL/GenBank/DDBJ whole genome shotgun (WGS) entry which is preliminary data.</text>
</comment>
<organism evidence="2 3">
    <name type="scientific">Haematococcus lacustris</name>
    <name type="common">Green alga</name>
    <name type="synonym">Haematococcus pluvialis</name>
    <dbReference type="NCBI Taxonomy" id="44745"/>
    <lineage>
        <taxon>Eukaryota</taxon>
        <taxon>Viridiplantae</taxon>
        <taxon>Chlorophyta</taxon>
        <taxon>core chlorophytes</taxon>
        <taxon>Chlorophyceae</taxon>
        <taxon>CS clade</taxon>
        <taxon>Chlamydomonadales</taxon>
        <taxon>Haematococcaceae</taxon>
        <taxon>Haematococcus</taxon>
    </lineage>
</organism>
<dbReference type="Proteomes" id="UP000485058">
    <property type="component" value="Unassembled WGS sequence"/>
</dbReference>
<evidence type="ECO:0000313" key="2">
    <source>
        <dbReference type="EMBL" id="GFH31812.1"/>
    </source>
</evidence>
<sequence length="396" mass="44010">MLRRESLLTKAKLHVLLWEHINQDKQLRTWKLQLKQGEPEFERLKRELDEVKHSHRGLDGTYRSQSYAQPLPSPTHCPPLLPYPLPSPAALRESLLTKAKLHVLLWEHINQDKQLRTWKLQLKQGEPEFERLKRELDEVKHSHRGLDGTYRSQAEMDRHRAQLADAAIEEQLEVQTAFREQGALLQAIYDSKLRAEHEMVKRETEVKQLQGWKGTVENLLDKFLELMAAKGQGDVAALTPTLPAPGAAPGAAAEDKPGPGVEADASAEACVRAVEQGPGGKREEQEGAAAGDRTAAAGEGDGKAGVDPTAKGQVQDQGQGVASSGAGGLTPQQFVTLNKLRAHFQKDVRKQLYSNADDRLIFDSLKAEIKLMEQRCEEGRVAVQHLEMNLINVACD</sequence>
<keyword evidence="3" id="KW-1185">Reference proteome</keyword>
<name>A0A6A0AGS4_HAELA</name>
<feature type="non-terminal residue" evidence="2">
    <location>
        <position position="1"/>
    </location>
</feature>
<gene>
    <name evidence="2" type="ORF">HaLaN_30926</name>
</gene>
<dbReference type="AlphaFoldDB" id="A0A6A0AGS4"/>
<accession>A0A6A0AGS4</accession>
<dbReference type="EMBL" id="BLLF01005967">
    <property type="protein sequence ID" value="GFH31812.1"/>
    <property type="molecule type" value="Genomic_DNA"/>
</dbReference>
<proteinExistence type="predicted"/>
<evidence type="ECO:0000313" key="3">
    <source>
        <dbReference type="Proteomes" id="UP000485058"/>
    </source>
</evidence>
<feature type="compositionally biased region" description="Low complexity" evidence="1">
    <location>
        <begin position="287"/>
        <end position="298"/>
    </location>
</feature>
<protein>
    <submittedName>
        <fullName evidence="2">USP domain-containing protein</fullName>
    </submittedName>
</protein>
<evidence type="ECO:0000256" key="1">
    <source>
        <dbReference type="SAM" id="MobiDB-lite"/>
    </source>
</evidence>
<feature type="region of interest" description="Disordered" evidence="1">
    <location>
        <begin position="246"/>
        <end position="328"/>
    </location>
</feature>